<dbReference type="EC" id="2.7.1.39" evidence="8 9"/>
<dbReference type="GO" id="GO:0005524">
    <property type="term" value="F:ATP binding"/>
    <property type="evidence" value="ECO:0007669"/>
    <property type="project" value="UniProtKB-KW"/>
</dbReference>
<keyword evidence="3 8" id="KW-0791">Threonine biosynthesis</keyword>
<keyword evidence="5 8" id="KW-0418">Kinase</keyword>
<accession>A0A2S0P9I4</accession>
<comment type="similarity">
    <text evidence="7 8">Belongs to the pseudomonas-type ThrB family.</text>
</comment>
<dbReference type="InterPro" id="IPR011009">
    <property type="entry name" value="Kinase-like_dom_sf"/>
</dbReference>
<keyword evidence="4 8" id="KW-0547">Nucleotide-binding</keyword>
<keyword evidence="12" id="KW-1185">Reference proteome</keyword>
<dbReference type="Gene3D" id="3.30.200.20">
    <property type="entry name" value="Phosphorylase Kinase, domain 1"/>
    <property type="match status" value="1"/>
</dbReference>
<dbReference type="InterPro" id="IPR005280">
    <property type="entry name" value="Homoserine_kinase_II"/>
</dbReference>
<dbReference type="RefSeq" id="WP_028499296.1">
    <property type="nucleotide sequence ID" value="NZ_CP028519.1"/>
</dbReference>
<evidence type="ECO:0000313" key="12">
    <source>
        <dbReference type="Proteomes" id="UP000244173"/>
    </source>
</evidence>
<dbReference type="STRING" id="1122240.GCA_000620105_02236"/>
<comment type="catalytic activity">
    <reaction evidence="8">
        <text>L-homoserine + ATP = O-phospho-L-homoserine + ADP + H(+)</text>
        <dbReference type="Rhea" id="RHEA:13985"/>
        <dbReference type="ChEBI" id="CHEBI:15378"/>
        <dbReference type="ChEBI" id="CHEBI:30616"/>
        <dbReference type="ChEBI" id="CHEBI:57476"/>
        <dbReference type="ChEBI" id="CHEBI:57590"/>
        <dbReference type="ChEBI" id="CHEBI:456216"/>
        <dbReference type="EC" id="2.7.1.39"/>
    </reaction>
</comment>
<dbReference type="GO" id="GO:0004413">
    <property type="term" value="F:homoserine kinase activity"/>
    <property type="evidence" value="ECO:0007669"/>
    <property type="project" value="UniProtKB-UniRule"/>
</dbReference>
<organism evidence="11 12">
    <name type="scientific">Microvirgula aerodenitrificans</name>
    <dbReference type="NCBI Taxonomy" id="57480"/>
    <lineage>
        <taxon>Bacteria</taxon>
        <taxon>Pseudomonadati</taxon>
        <taxon>Pseudomonadota</taxon>
        <taxon>Betaproteobacteria</taxon>
        <taxon>Neisseriales</taxon>
        <taxon>Aquaspirillaceae</taxon>
        <taxon>Microvirgula</taxon>
    </lineage>
</organism>
<keyword evidence="2 8" id="KW-0808">Transferase</keyword>
<dbReference type="Gene3D" id="3.90.1200.10">
    <property type="match status" value="1"/>
</dbReference>
<keyword evidence="6 8" id="KW-0067">ATP-binding</keyword>
<reference evidence="11 12" key="1">
    <citation type="submission" date="2018-04" db="EMBL/GenBank/DDBJ databases">
        <title>Denitrifier Microvirgula.</title>
        <authorList>
            <person name="Anderson E."/>
            <person name="Jang J."/>
            <person name="Ishii S."/>
        </authorList>
    </citation>
    <scope>NUCLEOTIDE SEQUENCE [LARGE SCALE GENOMIC DNA]</scope>
    <source>
        <strain evidence="11 12">BE2.4</strain>
    </source>
</reference>
<gene>
    <name evidence="8" type="primary">thrB</name>
    <name evidence="11" type="ORF">DAI18_08455</name>
</gene>
<dbReference type="AlphaFoldDB" id="A0A2S0P9I4"/>
<dbReference type="HAMAP" id="MF_00301">
    <property type="entry name" value="Homoser_kinase_2"/>
    <property type="match status" value="1"/>
</dbReference>
<evidence type="ECO:0000256" key="8">
    <source>
        <dbReference type="HAMAP-Rule" id="MF_00301"/>
    </source>
</evidence>
<dbReference type="PANTHER" id="PTHR21064:SF6">
    <property type="entry name" value="AMINOGLYCOSIDE PHOSPHOTRANSFERASE DOMAIN-CONTAINING PROTEIN"/>
    <property type="match status" value="1"/>
</dbReference>
<evidence type="ECO:0000256" key="9">
    <source>
        <dbReference type="NCBIfam" id="TIGR00938"/>
    </source>
</evidence>
<evidence type="ECO:0000313" key="11">
    <source>
        <dbReference type="EMBL" id="AVY94074.1"/>
    </source>
</evidence>
<dbReference type="PANTHER" id="PTHR21064">
    <property type="entry name" value="AMINOGLYCOSIDE PHOSPHOTRANSFERASE DOMAIN-CONTAINING PROTEIN-RELATED"/>
    <property type="match status" value="1"/>
</dbReference>
<dbReference type="EMBL" id="CP028519">
    <property type="protein sequence ID" value="AVY94074.1"/>
    <property type="molecule type" value="Genomic_DNA"/>
</dbReference>
<dbReference type="InterPro" id="IPR002575">
    <property type="entry name" value="Aminoglycoside_PTrfase"/>
</dbReference>
<evidence type="ECO:0000256" key="3">
    <source>
        <dbReference type="ARBA" id="ARBA00022697"/>
    </source>
</evidence>
<evidence type="ECO:0000256" key="2">
    <source>
        <dbReference type="ARBA" id="ARBA00022679"/>
    </source>
</evidence>
<sequence length="312" mass="34848">MSVYTTVTPEALEPWLARYDIGRLVALKGIAAGVTNTNYFVTTTQGRYVLTLFEALQLDELPFYLNLTHHLSRHGVAVAGPVADRTDQFASMLAGKPACLVHCLPGTDVSAPTPAQCAQVGAMLASMHIAGDTFPMSMPNPRGPHWWSVTAAAVYPFMAPADAALLRDELHLQNSHRYAYLPRGIIHADLFRDNVLFDGEQISGFIDFYYACNDLLLYDLAIAVNDWAMLADGDIDNERARAFIDAYRAVRPLQQAEIEAWPLMLRAAAIRFWVSRLYDLHLPAAGELTYAKDPAAFQHVLERHRQRTDFWL</sequence>
<dbReference type="OrthoDB" id="9777460at2"/>
<evidence type="ECO:0000256" key="1">
    <source>
        <dbReference type="ARBA" id="ARBA00022605"/>
    </source>
</evidence>
<evidence type="ECO:0000256" key="4">
    <source>
        <dbReference type="ARBA" id="ARBA00022741"/>
    </source>
</evidence>
<feature type="domain" description="Aminoglycoside phosphotransferase" evidence="10">
    <location>
        <begin position="27"/>
        <end position="253"/>
    </location>
</feature>
<protein>
    <recommendedName>
        <fullName evidence="8 9">Homoserine kinase</fullName>
        <shortName evidence="8">HK</shortName>
        <shortName evidence="8">HSK</shortName>
        <ecNumber evidence="8 9">2.7.1.39</ecNumber>
    </recommendedName>
</protein>
<evidence type="ECO:0000256" key="6">
    <source>
        <dbReference type="ARBA" id="ARBA00022840"/>
    </source>
</evidence>
<evidence type="ECO:0000259" key="10">
    <source>
        <dbReference type="Pfam" id="PF01636"/>
    </source>
</evidence>
<dbReference type="Pfam" id="PF01636">
    <property type="entry name" value="APH"/>
    <property type="match status" value="1"/>
</dbReference>
<keyword evidence="1 8" id="KW-0028">Amino-acid biosynthesis</keyword>
<proteinExistence type="inferred from homology"/>
<dbReference type="NCBIfam" id="NF003558">
    <property type="entry name" value="PRK05231.1"/>
    <property type="match status" value="1"/>
</dbReference>
<evidence type="ECO:0000256" key="5">
    <source>
        <dbReference type="ARBA" id="ARBA00022777"/>
    </source>
</evidence>
<dbReference type="SUPFAM" id="SSF56112">
    <property type="entry name" value="Protein kinase-like (PK-like)"/>
    <property type="match status" value="1"/>
</dbReference>
<dbReference type="NCBIfam" id="TIGR00938">
    <property type="entry name" value="thrB_alt"/>
    <property type="match status" value="1"/>
</dbReference>
<dbReference type="Proteomes" id="UP000244173">
    <property type="component" value="Chromosome"/>
</dbReference>
<dbReference type="CDD" id="cd05153">
    <property type="entry name" value="HomoserineK_II"/>
    <property type="match status" value="1"/>
</dbReference>
<comment type="pathway">
    <text evidence="8">Amino-acid biosynthesis; L-threonine biosynthesis; L-threonine from L-aspartate: step 4/5.</text>
</comment>
<dbReference type="KEGG" id="maer:DAI18_08455"/>
<dbReference type="InterPro" id="IPR050249">
    <property type="entry name" value="Pseudomonas-type_ThrB"/>
</dbReference>
<name>A0A2S0P9I4_9NEIS</name>
<dbReference type="UniPathway" id="UPA00050">
    <property type="reaction ID" value="UER00064"/>
</dbReference>
<evidence type="ECO:0000256" key="7">
    <source>
        <dbReference type="ARBA" id="ARBA00038240"/>
    </source>
</evidence>
<dbReference type="GO" id="GO:0009088">
    <property type="term" value="P:threonine biosynthetic process"/>
    <property type="evidence" value="ECO:0007669"/>
    <property type="project" value="UniProtKB-UniRule"/>
</dbReference>